<organism evidence="4 5">
    <name type="scientific">Caldicellulosiruptor hydrothermalis (strain DSM 18901 / VKM B-2411 / 108)</name>
    <dbReference type="NCBI Taxonomy" id="632292"/>
    <lineage>
        <taxon>Bacteria</taxon>
        <taxon>Bacillati</taxon>
        <taxon>Bacillota</taxon>
        <taxon>Bacillota incertae sedis</taxon>
        <taxon>Caldicellulosiruptorales</taxon>
        <taxon>Caldicellulosiruptoraceae</taxon>
        <taxon>Caldicellulosiruptor</taxon>
    </lineage>
</organism>
<dbReference type="InterPro" id="IPR000888">
    <property type="entry name" value="RmlC-like"/>
</dbReference>
<dbReference type="GO" id="GO:0019305">
    <property type="term" value="P:dTDP-rhamnose biosynthetic process"/>
    <property type="evidence" value="ECO:0007669"/>
    <property type="project" value="UniProtKB-UniRule"/>
</dbReference>
<proteinExistence type="inferred from homology"/>
<keyword evidence="3 4" id="KW-0413">Isomerase</keyword>
<comment type="subunit">
    <text evidence="3">Homodimer.</text>
</comment>
<dbReference type="STRING" id="632292.Calhy_1093"/>
<comment type="similarity">
    <text evidence="3">Belongs to the dTDP-4-dehydrorhamnose 3,5-epimerase family.</text>
</comment>
<dbReference type="PANTHER" id="PTHR21047:SF2">
    <property type="entry name" value="THYMIDINE DIPHOSPHO-4-KETO-RHAMNOSE 3,5-EPIMERASE"/>
    <property type="match status" value="1"/>
</dbReference>
<comment type="function">
    <text evidence="3">Catalyzes the epimerization of the C3' and C5'positions of dTDP-6-deoxy-D-xylo-4-hexulose, forming dTDP-6-deoxy-L-lyxo-4-hexulose.</text>
</comment>
<dbReference type="PANTHER" id="PTHR21047">
    <property type="entry name" value="DTDP-6-DEOXY-D-GLUCOSE-3,5 EPIMERASE"/>
    <property type="match status" value="1"/>
</dbReference>
<dbReference type="EMBL" id="CP002219">
    <property type="protein sequence ID" value="ADQ06817.1"/>
    <property type="molecule type" value="Genomic_DNA"/>
</dbReference>
<dbReference type="Gene3D" id="2.60.120.10">
    <property type="entry name" value="Jelly Rolls"/>
    <property type="match status" value="1"/>
</dbReference>
<evidence type="ECO:0000313" key="5">
    <source>
        <dbReference type="Proteomes" id="UP000006890"/>
    </source>
</evidence>
<dbReference type="CDD" id="cd00438">
    <property type="entry name" value="cupin_RmlC"/>
    <property type="match status" value="1"/>
</dbReference>
<reference evidence="4 5" key="2">
    <citation type="journal article" date="2011" name="J. Bacteriol.">
        <title>Complete genome sequences for the anaerobic, extremely thermophilic plant biomass-degrading bacteria Caldicellulosiruptor hydrothermalis, Caldicellulosiruptor kristjanssonii, Caldicellulosiruptor kronotskyensis, Caldicellulosiruptor owensenis, and Caldicellulosiruptor lactoaceticus.</title>
        <authorList>
            <person name="Blumer-Schuette S.E."/>
            <person name="Ozdemir I."/>
            <person name="Mistry D."/>
            <person name="Lucas S."/>
            <person name="Lapidus A."/>
            <person name="Cheng J.F."/>
            <person name="Goodwin L.A."/>
            <person name="Pitluck S."/>
            <person name="Land M.L."/>
            <person name="Hauser L.J."/>
            <person name="Woyke T."/>
            <person name="Mikhailova N."/>
            <person name="Pati A."/>
            <person name="Kyrpides N.C."/>
            <person name="Ivanova N."/>
            <person name="Detter J.C."/>
            <person name="Walston-Davenport K."/>
            <person name="Han S."/>
            <person name="Adams M.W."/>
            <person name="Kelly R.M."/>
        </authorList>
    </citation>
    <scope>NUCLEOTIDE SEQUENCE [LARGE SCALE GENOMIC DNA]</scope>
    <source>
        <strain evidence="5">DSM 18901 / VKM B-2411 / 108</strain>
    </source>
</reference>
<accession>E4Q8H2</accession>
<dbReference type="GO" id="GO:0000271">
    <property type="term" value="P:polysaccharide biosynthetic process"/>
    <property type="evidence" value="ECO:0007669"/>
    <property type="project" value="TreeGrafter"/>
</dbReference>
<dbReference type="HOGENOM" id="CLU_090940_1_1_9"/>
<dbReference type="UniPathway" id="UPA00124"/>
<dbReference type="RefSeq" id="WP_013402998.1">
    <property type="nucleotide sequence ID" value="NC_014652.1"/>
</dbReference>
<dbReference type="InterPro" id="IPR011051">
    <property type="entry name" value="RmlC_Cupin_sf"/>
</dbReference>
<dbReference type="GO" id="GO:0005829">
    <property type="term" value="C:cytosol"/>
    <property type="evidence" value="ECO:0007669"/>
    <property type="project" value="TreeGrafter"/>
</dbReference>
<dbReference type="Pfam" id="PF00908">
    <property type="entry name" value="dTDP_sugar_isom"/>
    <property type="match status" value="1"/>
</dbReference>
<evidence type="ECO:0000256" key="2">
    <source>
        <dbReference type="PIRSR" id="PIRSR600888-3"/>
    </source>
</evidence>
<gene>
    <name evidence="4" type="ordered locus">Calhy_1093</name>
</gene>
<dbReference type="SUPFAM" id="SSF51182">
    <property type="entry name" value="RmlC-like cupins"/>
    <property type="match status" value="1"/>
</dbReference>
<evidence type="ECO:0000256" key="3">
    <source>
        <dbReference type="RuleBase" id="RU364069"/>
    </source>
</evidence>
<evidence type="ECO:0000256" key="1">
    <source>
        <dbReference type="PIRSR" id="PIRSR600888-1"/>
    </source>
</evidence>
<feature type="active site" description="Proton donor" evidence="1">
    <location>
        <position position="133"/>
    </location>
</feature>
<comment type="catalytic activity">
    <reaction evidence="3">
        <text>dTDP-4-dehydro-6-deoxy-alpha-D-glucose = dTDP-4-dehydro-beta-L-rhamnose</text>
        <dbReference type="Rhea" id="RHEA:16969"/>
        <dbReference type="ChEBI" id="CHEBI:57649"/>
        <dbReference type="ChEBI" id="CHEBI:62830"/>
        <dbReference type="EC" id="5.1.3.13"/>
    </reaction>
</comment>
<dbReference type="Proteomes" id="UP000006890">
    <property type="component" value="Chromosome"/>
</dbReference>
<name>E4Q8H2_CALH1</name>
<dbReference type="EC" id="5.1.3.13" evidence="3"/>
<dbReference type="GO" id="GO:0008830">
    <property type="term" value="F:dTDP-4-dehydrorhamnose 3,5-epimerase activity"/>
    <property type="evidence" value="ECO:0007669"/>
    <property type="project" value="UniProtKB-UniRule"/>
</dbReference>
<feature type="site" description="Participates in a stacking interaction with the thymidine ring of dTDP-4-oxo-6-deoxyglucose" evidence="2">
    <location>
        <position position="139"/>
    </location>
</feature>
<comment type="pathway">
    <text evidence="3">Carbohydrate biosynthesis; dTDP-L-rhamnose biosynthesis.</text>
</comment>
<dbReference type="AlphaFoldDB" id="E4Q8H2"/>
<dbReference type="OrthoDB" id="9800680at2"/>
<dbReference type="NCBIfam" id="TIGR01221">
    <property type="entry name" value="rmlC"/>
    <property type="match status" value="1"/>
</dbReference>
<evidence type="ECO:0000313" key="4">
    <source>
        <dbReference type="EMBL" id="ADQ06817.1"/>
    </source>
</evidence>
<feature type="active site" description="Proton acceptor" evidence="1">
    <location>
        <position position="63"/>
    </location>
</feature>
<keyword evidence="5" id="KW-1185">Reference proteome</keyword>
<protein>
    <recommendedName>
        <fullName evidence="3">dTDP-4-dehydrorhamnose 3,5-epimerase</fullName>
        <ecNumber evidence="3">5.1.3.13</ecNumber>
    </recommendedName>
    <alternativeName>
        <fullName evidence="3">Thymidine diphospho-4-keto-rhamnose 3,5-epimerase</fullName>
    </alternativeName>
</protein>
<dbReference type="KEGG" id="chd:Calhy_1093"/>
<sequence>MFKEVNKSIIPGCFEFIPDIKEDQRGMFVKIYNTDFYSSILLNTSIKESYFTISHKNVIRGLHFQLPPYEVAKIVCCVEGEIMDVVVDLREGSPTYGKYDIFYLSAEKSNILYIPEGLAHGYCVLSEKAIVIYNVTNVYSKEHDTGIRWDSVGIPWPVDNPILSEKDKNLPEFKYFHTPFKYKGYVNINVENLMDKIIGNKI</sequence>
<dbReference type="InterPro" id="IPR014710">
    <property type="entry name" value="RmlC-like_jellyroll"/>
</dbReference>
<reference key="1">
    <citation type="submission" date="2010-09" db="EMBL/GenBank/DDBJ databases">
        <title>Complete sequence of Caldicellulosiruptor hydrothermalis 108.</title>
        <authorList>
            <consortium name="US DOE Joint Genome Institute"/>
            <person name="Lucas S."/>
            <person name="Copeland A."/>
            <person name="Lapidus A."/>
            <person name="Cheng J.-F."/>
            <person name="Bruce D."/>
            <person name="Goodwin L."/>
            <person name="Pitluck S."/>
            <person name="Davenport K."/>
            <person name="Detter J.C."/>
            <person name="Han C."/>
            <person name="Tapia R."/>
            <person name="Land M."/>
            <person name="Hauser L."/>
            <person name="Chang Y.-J."/>
            <person name="Jeffries C."/>
            <person name="Kyrpides N."/>
            <person name="Ivanova N."/>
            <person name="Mikhailova N."/>
            <person name="Blumer-Schuette S.E."/>
            <person name="Kelly R.M."/>
            <person name="Woyke T."/>
        </authorList>
    </citation>
    <scope>NUCLEOTIDE SEQUENCE</scope>
    <source>
        <strain>108</strain>
    </source>
</reference>
<dbReference type="eggNOG" id="COG1898">
    <property type="taxonomic scope" value="Bacteria"/>
</dbReference>